<keyword evidence="3" id="KW-0408">Iron</keyword>
<dbReference type="GO" id="GO:0005384">
    <property type="term" value="F:manganese ion transmembrane transporter activity"/>
    <property type="evidence" value="ECO:0007669"/>
    <property type="project" value="InterPro"/>
</dbReference>
<evidence type="ECO:0000256" key="5">
    <source>
        <dbReference type="ARBA" id="ARBA00022692"/>
    </source>
</evidence>
<evidence type="ECO:0000256" key="1">
    <source>
        <dbReference type="ARBA" id="ARBA00004128"/>
    </source>
</evidence>
<dbReference type="PANTHER" id="PTHR31851">
    <property type="entry name" value="FE(2+)/MN(2+) TRANSPORTER PCL1"/>
    <property type="match status" value="1"/>
</dbReference>
<feature type="transmembrane region" description="Helical" evidence="10">
    <location>
        <begin position="118"/>
        <end position="136"/>
    </location>
</feature>
<evidence type="ECO:0000256" key="10">
    <source>
        <dbReference type="SAM" id="Phobius"/>
    </source>
</evidence>
<keyword evidence="12" id="KW-1185">Reference proteome</keyword>
<evidence type="ECO:0000256" key="7">
    <source>
        <dbReference type="ARBA" id="ARBA00023136"/>
    </source>
</evidence>
<keyword evidence="3" id="KW-0406">Ion transport</keyword>
<dbReference type="OrthoDB" id="1101224at2759"/>
<reference evidence="11" key="1">
    <citation type="submission" date="2019-07" db="EMBL/GenBank/DDBJ databases">
        <authorList>
            <person name="Dittberner H."/>
        </authorList>
    </citation>
    <scope>NUCLEOTIDE SEQUENCE [LARGE SCALE GENOMIC DNA]</scope>
</reference>
<evidence type="ECO:0000256" key="8">
    <source>
        <dbReference type="ARBA" id="ARBA00044464"/>
    </source>
</evidence>
<evidence type="ECO:0000313" key="12">
    <source>
        <dbReference type="Proteomes" id="UP000489600"/>
    </source>
</evidence>
<feature type="region of interest" description="Disordered" evidence="9">
    <location>
        <begin position="1"/>
        <end position="38"/>
    </location>
</feature>
<proteinExistence type="inferred from homology"/>
<dbReference type="Proteomes" id="UP000489600">
    <property type="component" value="Unassembled WGS sequence"/>
</dbReference>
<comment type="caution">
    <text evidence="11">The sequence shown here is derived from an EMBL/GenBank/DDBJ whole genome shotgun (WGS) entry which is preliminary data.</text>
</comment>
<dbReference type="GO" id="GO:0005774">
    <property type="term" value="C:vacuolar membrane"/>
    <property type="evidence" value="ECO:0007669"/>
    <property type="project" value="UniProtKB-SubCell"/>
</dbReference>
<evidence type="ECO:0000256" key="2">
    <source>
        <dbReference type="ARBA" id="ARBA00007049"/>
    </source>
</evidence>
<comment type="catalytic activity">
    <reaction evidence="8">
        <text>Fe(2+)(in) = Fe(2+)(out)</text>
        <dbReference type="Rhea" id="RHEA:28486"/>
        <dbReference type="ChEBI" id="CHEBI:29033"/>
    </reaction>
    <physiologicalReaction direction="left-to-right" evidence="8">
        <dbReference type="Rhea" id="RHEA:28487"/>
    </physiologicalReaction>
</comment>
<gene>
    <name evidence="11" type="ORF">ANE_LOCUS21765</name>
</gene>
<evidence type="ECO:0000256" key="4">
    <source>
        <dbReference type="ARBA" id="ARBA00022554"/>
    </source>
</evidence>
<sequence length="145" mass="15763">MKLGRPAKEKSNDTGFEDEDQEAHASITSEQRSESANNDRIVGNKGKVNKLHCVLVVVSLILFAVIPSLFYGHSFKITDKEHYKAVVALAASLFCIISLSFAKAYAFNMDKLKTVAEYTAMVIGASAVSFIASQLVSLPSGYRKG</sequence>
<dbReference type="EMBL" id="CABITT030000007">
    <property type="protein sequence ID" value="VVB11321.1"/>
    <property type="molecule type" value="Genomic_DNA"/>
</dbReference>
<organism evidence="11 12">
    <name type="scientific">Arabis nemorensis</name>
    <dbReference type="NCBI Taxonomy" id="586526"/>
    <lineage>
        <taxon>Eukaryota</taxon>
        <taxon>Viridiplantae</taxon>
        <taxon>Streptophyta</taxon>
        <taxon>Embryophyta</taxon>
        <taxon>Tracheophyta</taxon>
        <taxon>Spermatophyta</taxon>
        <taxon>Magnoliopsida</taxon>
        <taxon>eudicotyledons</taxon>
        <taxon>Gunneridae</taxon>
        <taxon>Pentapetalae</taxon>
        <taxon>rosids</taxon>
        <taxon>malvids</taxon>
        <taxon>Brassicales</taxon>
        <taxon>Brassicaceae</taxon>
        <taxon>Arabideae</taxon>
        <taxon>Arabis</taxon>
    </lineage>
</organism>
<keyword evidence="7 10" id="KW-0472">Membrane</keyword>
<evidence type="ECO:0000256" key="9">
    <source>
        <dbReference type="SAM" id="MobiDB-lite"/>
    </source>
</evidence>
<evidence type="ECO:0000313" key="11">
    <source>
        <dbReference type="EMBL" id="VVB11321.1"/>
    </source>
</evidence>
<protein>
    <submittedName>
        <fullName evidence="11">Uncharacterized protein</fullName>
    </submittedName>
</protein>
<keyword evidence="3" id="KW-0813">Transport</keyword>
<name>A0A565CCR4_9BRAS</name>
<dbReference type="GO" id="GO:0006826">
    <property type="term" value="P:iron ion transport"/>
    <property type="evidence" value="ECO:0007669"/>
    <property type="project" value="UniProtKB-KW"/>
</dbReference>
<evidence type="ECO:0000256" key="3">
    <source>
        <dbReference type="ARBA" id="ARBA00022496"/>
    </source>
</evidence>
<comment type="subcellular location">
    <subcellularLocation>
        <location evidence="1">Vacuole membrane</location>
        <topology evidence="1">Multi-pass membrane protein</topology>
    </subcellularLocation>
</comment>
<dbReference type="InterPro" id="IPR008217">
    <property type="entry name" value="Ccc1_fam"/>
</dbReference>
<keyword evidence="4" id="KW-0926">Vacuole</keyword>
<keyword evidence="3" id="KW-0410">Iron transport</keyword>
<feature type="transmembrane region" description="Helical" evidence="10">
    <location>
        <begin position="53"/>
        <end position="73"/>
    </location>
</feature>
<feature type="transmembrane region" description="Helical" evidence="10">
    <location>
        <begin position="85"/>
        <end position="106"/>
    </location>
</feature>
<comment type="similarity">
    <text evidence="2">Belongs to the CCC1 family.</text>
</comment>
<dbReference type="AlphaFoldDB" id="A0A565CCR4"/>
<keyword evidence="6 10" id="KW-1133">Transmembrane helix</keyword>
<dbReference type="GO" id="GO:0030026">
    <property type="term" value="P:intracellular manganese ion homeostasis"/>
    <property type="evidence" value="ECO:0007669"/>
    <property type="project" value="InterPro"/>
</dbReference>
<keyword evidence="5 10" id="KW-0812">Transmembrane</keyword>
<accession>A0A565CCR4</accession>
<feature type="compositionally biased region" description="Polar residues" evidence="9">
    <location>
        <begin position="26"/>
        <end position="38"/>
    </location>
</feature>
<evidence type="ECO:0000256" key="6">
    <source>
        <dbReference type="ARBA" id="ARBA00022989"/>
    </source>
</evidence>
<feature type="compositionally biased region" description="Basic and acidic residues" evidence="9">
    <location>
        <begin position="1"/>
        <end position="12"/>
    </location>
</feature>